<evidence type="ECO:0000313" key="1">
    <source>
        <dbReference type="EMBL" id="CAL1294646.1"/>
    </source>
</evidence>
<accession>A0AAV2BEJ3</accession>
<sequence length="45" mass="5136">MKAMITKTTQFFTANFEENQMSHLLSVQKTICTRMCTSMGLLCCI</sequence>
<comment type="caution">
    <text evidence="1">The sequence shown here is derived from an EMBL/GenBank/DDBJ whole genome shotgun (WGS) entry which is preliminary data.</text>
</comment>
<name>A0AAV2BEJ3_9ARAC</name>
<reference evidence="1 2" key="1">
    <citation type="submission" date="2024-04" db="EMBL/GenBank/DDBJ databases">
        <authorList>
            <person name="Rising A."/>
            <person name="Reimegard J."/>
            <person name="Sonavane S."/>
            <person name="Akerstrom W."/>
            <person name="Nylinder S."/>
            <person name="Hedman E."/>
            <person name="Kallberg Y."/>
        </authorList>
    </citation>
    <scope>NUCLEOTIDE SEQUENCE [LARGE SCALE GENOMIC DNA]</scope>
</reference>
<proteinExistence type="predicted"/>
<evidence type="ECO:0000313" key="2">
    <source>
        <dbReference type="Proteomes" id="UP001497382"/>
    </source>
</evidence>
<dbReference type="AlphaFoldDB" id="A0AAV2BEJ3"/>
<keyword evidence="2" id="KW-1185">Reference proteome</keyword>
<dbReference type="Proteomes" id="UP001497382">
    <property type="component" value="Unassembled WGS sequence"/>
</dbReference>
<gene>
    <name evidence="1" type="ORF">LARSCL_LOCUS18843</name>
</gene>
<dbReference type="EMBL" id="CAXIEN010000350">
    <property type="protein sequence ID" value="CAL1294646.1"/>
    <property type="molecule type" value="Genomic_DNA"/>
</dbReference>
<protein>
    <submittedName>
        <fullName evidence="1">Uncharacterized protein</fullName>
    </submittedName>
</protein>
<organism evidence="1 2">
    <name type="scientific">Larinioides sclopetarius</name>
    <dbReference type="NCBI Taxonomy" id="280406"/>
    <lineage>
        <taxon>Eukaryota</taxon>
        <taxon>Metazoa</taxon>
        <taxon>Ecdysozoa</taxon>
        <taxon>Arthropoda</taxon>
        <taxon>Chelicerata</taxon>
        <taxon>Arachnida</taxon>
        <taxon>Araneae</taxon>
        <taxon>Araneomorphae</taxon>
        <taxon>Entelegynae</taxon>
        <taxon>Araneoidea</taxon>
        <taxon>Araneidae</taxon>
        <taxon>Larinioides</taxon>
    </lineage>
</organism>